<dbReference type="EC" id="6.2.-.-" evidence="8"/>
<dbReference type="Gene3D" id="3.30.110.120">
    <property type="match status" value="1"/>
</dbReference>
<dbReference type="InterPro" id="IPR004421">
    <property type="entry name" value="Carbamoyltransferase_HypF"/>
</dbReference>
<keyword evidence="9" id="KW-0378">Hydrolase</keyword>
<dbReference type="PANTHER" id="PTHR42959:SF1">
    <property type="entry name" value="CARBAMOYLTRANSFERASE HYPF"/>
    <property type="match status" value="1"/>
</dbReference>
<evidence type="ECO:0000256" key="4">
    <source>
        <dbReference type="ARBA" id="ARBA00022723"/>
    </source>
</evidence>
<keyword evidence="13" id="KW-1185">Reference proteome</keyword>
<name>A0ABS2VI18_STRAS</name>
<dbReference type="Pfam" id="PF17788">
    <property type="entry name" value="HypF_C"/>
    <property type="match status" value="1"/>
</dbReference>
<dbReference type="Pfam" id="PF07503">
    <property type="entry name" value="zf-HYPF"/>
    <property type="match status" value="2"/>
</dbReference>
<dbReference type="Gene3D" id="3.90.870.50">
    <property type="match status" value="1"/>
</dbReference>
<comment type="catalytic activity">
    <reaction evidence="7">
        <text>C-terminal L-cysteinyl-[HypE protein] + carbamoyl phosphate + ATP + H2O = C-terminal S-carboxamide-L-cysteinyl-[HypE protein] + AMP + phosphate + diphosphate + H(+)</text>
        <dbReference type="Rhea" id="RHEA:55636"/>
        <dbReference type="Rhea" id="RHEA-COMP:14247"/>
        <dbReference type="Rhea" id="RHEA-COMP:14392"/>
        <dbReference type="ChEBI" id="CHEBI:15377"/>
        <dbReference type="ChEBI" id="CHEBI:15378"/>
        <dbReference type="ChEBI" id="CHEBI:30616"/>
        <dbReference type="ChEBI" id="CHEBI:33019"/>
        <dbReference type="ChEBI" id="CHEBI:43474"/>
        <dbReference type="ChEBI" id="CHEBI:58228"/>
        <dbReference type="ChEBI" id="CHEBI:76913"/>
        <dbReference type="ChEBI" id="CHEBI:139126"/>
        <dbReference type="ChEBI" id="CHEBI:456215"/>
    </reaction>
</comment>
<keyword evidence="3" id="KW-0436">Ligase</keyword>
<organism evidence="12 13">
    <name type="scientific">Streptomyces actuosus</name>
    <dbReference type="NCBI Taxonomy" id="1885"/>
    <lineage>
        <taxon>Bacteria</taxon>
        <taxon>Bacillati</taxon>
        <taxon>Actinomycetota</taxon>
        <taxon>Actinomycetes</taxon>
        <taxon>Kitasatosporales</taxon>
        <taxon>Streptomycetaceae</taxon>
        <taxon>Streptomyces</taxon>
    </lineage>
</organism>
<evidence type="ECO:0000256" key="2">
    <source>
        <dbReference type="ARBA" id="ARBA00008097"/>
    </source>
</evidence>
<comment type="similarity">
    <text evidence="2 8">Belongs to the carbamoyltransferase HypF family.</text>
</comment>
<dbReference type="RefSeq" id="WP_205380960.1">
    <property type="nucleotide sequence ID" value="NZ_JAFFZS010000001.1"/>
</dbReference>
<gene>
    <name evidence="12" type="primary">hypF</name>
    <name evidence="12" type="ORF">JS756_01120</name>
</gene>
<dbReference type="SUPFAM" id="SSF55821">
    <property type="entry name" value="YrdC/RibB"/>
    <property type="match status" value="1"/>
</dbReference>
<dbReference type="PROSITE" id="PS51160">
    <property type="entry name" value="ACYLPHOSPHATASE_3"/>
    <property type="match status" value="1"/>
</dbReference>
<evidence type="ECO:0000259" key="11">
    <source>
        <dbReference type="PROSITE" id="PS51163"/>
    </source>
</evidence>
<reference evidence="12 13" key="1">
    <citation type="submission" date="2021-02" db="EMBL/GenBank/DDBJ databases">
        <title>Whole genome sequencing of Streptomyces actuosus VRA1.</title>
        <authorList>
            <person name="Sen G."/>
            <person name="Sen A."/>
        </authorList>
    </citation>
    <scope>NUCLEOTIDE SEQUENCE [LARGE SCALE GENOMIC DNA]</scope>
    <source>
        <strain evidence="12 13">VRA1</strain>
    </source>
</reference>
<dbReference type="NCBIfam" id="TIGR00143">
    <property type="entry name" value="hypF"/>
    <property type="match status" value="1"/>
</dbReference>
<dbReference type="Pfam" id="PF00708">
    <property type="entry name" value="Acylphosphatase"/>
    <property type="match status" value="1"/>
</dbReference>
<evidence type="ECO:0000313" key="13">
    <source>
        <dbReference type="Proteomes" id="UP000788262"/>
    </source>
</evidence>
<evidence type="ECO:0000256" key="1">
    <source>
        <dbReference type="ARBA" id="ARBA00004711"/>
    </source>
</evidence>
<dbReference type="PROSITE" id="PS51163">
    <property type="entry name" value="YRDC"/>
    <property type="match status" value="1"/>
</dbReference>
<feature type="domain" description="Acylphosphatase-like" evidence="10">
    <location>
        <begin position="6"/>
        <end position="95"/>
    </location>
</feature>
<dbReference type="InterPro" id="IPR011125">
    <property type="entry name" value="Znf_HypF"/>
</dbReference>
<protein>
    <recommendedName>
        <fullName evidence="8">Carbamoyltransferase</fullName>
        <ecNumber evidence="8">6.2.-.-</ecNumber>
    </recommendedName>
</protein>
<comment type="caution">
    <text evidence="12">The sequence shown here is derived from an EMBL/GenBank/DDBJ whole genome shotgun (WGS) entry which is preliminary data.</text>
</comment>
<dbReference type="Pfam" id="PF22521">
    <property type="entry name" value="HypF_C_2"/>
    <property type="match status" value="1"/>
</dbReference>
<dbReference type="InterPro" id="IPR006070">
    <property type="entry name" value="Sua5-like_dom"/>
</dbReference>
<dbReference type="Proteomes" id="UP000788262">
    <property type="component" value="Unassembled WGS sequence"/>
</dbReference>
<dbReference type="InterPro" id="IPR041440">
    <property type="entry name" value="HypF_C"/>
</dbReference>
<feature type="domain" description="YrdC-like" evidence="11">
    <location>
        <begin position="201"/>
        <end position="387"/>
    </location>
</feature>
<comment type="catalytic activity">
    <reaction evidence="9">
        <text>an acyl phosphate + H2O = a carboxylate + phosphate + H(+)</text>
        <dbReference type="Rhea" id="RHEA:14965"/>
        <dbReference type="ChEBI" id="CHEBI:15377"/>
        <dbReference type="ChEBI" id="CHEBI:15378"/>
        <dbReference type="ChEBI" id="CHEBI:29067"/>
        <dbReference type="ChEBI" id="CHEBI:43474"/>
        <dbReference type="ChEBI" id="CHEBI:59918"/>
        <dbReference type="EC" id="3.6.1.7"/>
    </reaction>
</comment>
<keyword evidence="4" id="KW-0479">Metal-binding</keyword>
<dbReference type="Gene3D" id="3.30.420.360">
    <property type="match status" value="1"/>
</dbReference>
<dbReference type="InterPro" id="IPR017968">
    <property type="entry name" value="Acylphosphatase_CS"/>
</dbReference>
<dbReference type="InterPro" id="IPR051060">
    <property type="entry name" value="Carbamoyltrans_HypF-like"/>
</dbReference>
<evidence type="ECO:0000313" key="12">
    <source>
        <dbReference type="EMBL" id="MBN0042732.1"/>
    </source>
</evidence>
<dbReference type="InterPro" id="IPR036046">
    <property type="entry name" value="Acylphosphatase-like_dom_sf"/>
</dbReference>
<evidence type="ECO:0000259" key="10">
    <source>
        <dbReference type="PROSITE" id="PS51160"/>
    </source>
</evidence>
<dbReference type="Pfam" id="PF01300">
    <property type="entry name" value="Sua5_yciO_yrdC"/>
    <property type="match status" value="1"/>
</dbReference>
<proteinExistence type="inferred from homology"/>
<dbReference type="PIRSF" id="PIRSF006256">
    <property type="entry name" value="CMPcnvr_hdrg_mat"/>
    <property type="match status" value="1"/>
</dbReference>
<dbReference type="InterPro" id="IPR055128">
    <property type="entry name" value="HypF_C_2"/>
</dbReference>
<evidence type="ECO:0000256" key="5">
    <source>
        <dbReference type="ARBA" id="ARBA00022771"/>
    </source>
</evidence>
<keyword evidence="6" id="KW-0862">Zinc</keyword>
<dbReference type="PROSITE" id="PS00150">
    <property type="entry name" value="ACYLPHOSPHATASE_1"/>
    <property type="match status" value="1"/>
</dbReference>
<dbReference type="SUPFAM" id="SSF54975">
    <property type="entry name" value="Acylphosphatase/BLUF domain-like"/>
    <property type="match status" value="1"/>
</dbReference>
<sequence>MSERRTQRIEVFGRVQGVGFRPYVHRTATELGLDGWVCNVDGHVELTASGRPGDLRELVDRLRGQAPPLAAVRRVEVRDVPPEAAPAGAGFCVVASREAPAAAPREVPPDAAICAACLHELFDPADRRHRYPFVTCSDCGPRATVIEDLPYDRARTTMRRFPLCPACAAEYADPADRRFHAEPLACPACGPRLAWETKTGEEALRAAVRTVAGGGIVAVKGLGGYQLVCDAAAAAAVAELRRRKRRPAKPLAVMVGDLTAVRRLAYAGRTEAAVLGSPQRPVVLLRARRHGELLAPQVHPGTDRVGLFLPTTGLHHLLLAELARPLVVTSGNLAGEPIATDDADARRALGAVADGFLTHDRPVHARYDDSVVQVVQRGVHVLRRARGYAPAPLTLPVPARQPVVGAGAQLKHSFTLAERGRAHTGTHTGDLADAATLDAFEAGYADLTRLTGITPRTVAHDLHPGYLSTQWARSGRFARRIPVQHHHAHVAAVAAEHGLTEPFVGVAYDGLGLGDDGTLWGGEVLVAGLTGYRRTGRFARAPLPGGEAAVRHPARMALGYLYGGEPLGVPRPAPWLTRPFTQRLDDPVTRLVRAMVERGVNCPQASSAGRLFDAVASLLGLGDTVSYEGQAALALEGAAGALRAGALPWRLVRVEGLWVYDPAPTLTALLERLADGVAVPPLAAAWHTTVAEVTAALVERAVTAGAPRTVCLGGGCFQNRRLLAEVDRLLRGQGLRVLTGCRVPVNDGGIGFGQAAVASALLADEE</sequence>
<comment type="pathway">
    <text evidence="1">Protein modification; [NiFe] hydrogenase maturation.</text>
</comment>
<dbReference type="PANTHER" id="PTHR42959">
    <property type="entry name" value="CARBAMOYLTRANSFERASE"/>
    <property type="match status" value="1"/>
</dbReference>
<dbReference type="InterPro" id="IPR017945">
    <property type="entry name" value="DHBP_synth_RibB-like_a/b_dom"/>
</dbReference>
<dbReference type="EMBL" id="JAFFZS010000001">
    <property type="protein sequence ID" value="MBN0042732.1"/>
    <property type="molecule type" value="Genomic_DNA"/>
</dbReference>
<evidence type="ECO:0000256" key="8">
    <source>
        <dbReference type="PIRNR" id="PIRNR006256"/>
    </source>
</evidence>
<dbReference type="Gene3D" id="3.30.420.40">
    <property type="match status" value="1"/>
</dbReference>
<evidence type="ECO:0000256" key="6">
    <source>
        <dbReference type="ARBA" id="ARBA00022833"/>
    </source>
</evidence>
<evidence type="ECO:0000256" key="9">
    <source>
        <dbReference type="PROSITE-ProRule" id="PRU00520"/>
    </source>
</evidence>
<keyword evidence="5" id="KW-0863">Zinc-finger</keyword>
<accession>A0ABS2VI18</accession>
<feature type="active site" evidence="9">
    <location>
        <position position="39"/>
    </location>
</feature>
<evidence type="ECO:0000256" key="7">
    <source>
        <dbReference type="ARBA" id="ARBA00048220"/>
    </source>
</evidence>
<dbReference type="InterPro" id="IPR001792">
    <property type="entry name" value="Acylphosphatase-like_dom"/>
</dbReference>
<evidence type="ECO:0000256" key="3">
    <source>
        <dbReference type="ARBA" id="ARBA00022598"/>
    </source>
</evidence>
<feature type="active site" evidence="9">
    <location>
        <position position="21"/>
    </location>
</feature>